<reference evidence="1 2" key="1">
    <citation type="submission" date="2015-08" db="EMBL/GenBank/DDBJ databases">
        <title>Next Generation Sequencing and Analysis of the Genome of Puccinia sorghi L Schw, the Causal Agent of Maize Common Rust.</title>
        <authorList>
            <person name="Rochi L."/>
            <person name="Burguener G."/>
            <person name="Darino M."/>
            <person name="Turjanski A."/>
            <person name="Kreff E."/>
            <person name="Dieguez M.J."/>
            <person name="Sacco F."/>
        </authorList>
    </citation>
    <scope>NUCLEOTIDE SEQUENCE [LARGE SCALE GENOMIC DNA]</scope>
    <source>
        <strain evidence="1 2">RO10H11247</strain>
    </source>
</reference>
<keyword evidence="2" id="KW-1185">Reference proteome</keyword>
<dbReference type="EMBL" id="LAVV01015004">
    <property type="protein sequence ID" value="KNZ44255.1"/>
    <property type="molecule type" value="Genomic_DNA"/>
</dbReference>
<gene>
    <name evidence="1" type="ORF">VP01_935g5</name>
</gene>
<accession>A0A0L6U8Z2</accession>
<comment type="caution">
    <text evidence="1">The sequence shown here is derived from an EMBL/GenBank/DDBJ whole genome shotgun (WGS) entry which is preliminary data.</text>
</comment>
<dbReference type="Proteomes" id="UP000037035">
    <property type="component" value="Unassembled WGS sequence"/>
</dbReference>
<evidence type="ECO:0000313" key="1">
    <source>
        <dbReference type="EMBL" id="KNZ44255.1"/>
    </source>
</evidence>
<name>A0A0L6U8Z2_9BASI</name>
<sequence length="114" mass="13221">MSDSKNLPTLTSTNFTSWKIKVQGYFMQHGLYKYLTSPNKPASPAKLEDYEDKQIHVTGILYQCMGKTNHQQFIIKANQEDPHAIWKAISGYYESNSIQNQSIFYQDFLALTYK</sequence>
<protein>
    <recommendedName>
        <fullName evidence="3">DUF4219 domain-containing protein</fullName>
    </recommendedName>
</protein>
<dbReference type="VEuPathDB" id="FungiDB:VP01_935g5"/>
<dbReference type="OrthoDB" id="2504515at2759"/>
<proteinExistence type="predicted"/>
<evidence type="ECO:0000313" key="2">
    <source>
        <dbReference type="Proteomes" id="UP000037035"/>
    </source>
</evidence>
<evidence type="ECO:0008006" key="3">
    <source>
        <dbReference type="Google" id="ProtNLM"/>
    </source>
</evidence>
<organism evidence="1 2">
    <name type="scientific">Puccinia sorghi</name>
    <dbReference type="NCBI Taxonomy" id="27349"/>
    <lineage>
        <taxon>Eukaryota</taxon>
        <taxon>Fungi</taxon>
        <taxon>Dikarya</taxon>
        <taxon>Basidiomycota</taxon>
        <taxon>Pucciniomycotina</taxon>
        <taxon>Pucciniomycetes</taxon>
        <taxon>Pucciniales</taxon>
        <taxon>Pucciniaceae</taxon>
        <taxon>Puccinia</taxon>
    </lineage>
</organism>
<dbReference type="AlphaFoldDB" id="A0A0L6U8Z2"/>